<comment type="caution">
    <text evidence="1">The sequence shown here is derived from an EMBL/GenBank/DDBJ whole genome shotgun (WGS) entry which is preliminary data.</text>
</comment>
<organism evidence="1 2">
    <name type="scientific">Peribacillus simplex</name>
    <dbReference type="NCBI Taxonomy" id="1478"/>
    <lineage>
        <taxon>Bacteria</taxon>
        <taxon>Bacillati</taxon>
        <taxon>Bacillota</taxon>
        <taxon>Bacilli</taxon>
        <taxon>Bacillales</taxon>
        <taxon>Bacillaceae</taxon>
        <taxon>Peribacillus</taxon>
    </lineage>
</organism>
<protein>
    <recommendedName>
        <fullName evidence="3">Cupin domain-containing protein</fullName>
    </recommendedName>
</protein>
<dbReference type="Proteomes" id="UP000064189">
    <property type="component" value="Unassembled WGS sequence"/>
</dbReference>
<name>A0A109N1L1_9BACI</name>
<dbReference type="Gene3D" id="2.60.120.10">
    <property type="entry name" value="Jelly Rolls"/>
    <property type="match status" value="1"/>
</dbReference>
<keyword evidence="2" id="KW-1185">Reference proteome</keyword>
<dbReference type="InterPro" id="IPR011051">
    <property type="entry name" value="RmlC_Cupin_sf"/>
</dbReference>
<evidence type="ECO:0008006" key="3">
    <source>
        <dbReference type="Google" id="ProtNLM"/>
    </source>
</evidence>
<reference evidence="1 2" key="1">
    <citation type="submission" date="2015-11" db="EMBL/GenBank/DDBJ databases">
        <title>Genome Sequence of Bacillus simplex strain VanAntwerpen2.</title>
        <authorList>
            <person name="Couger M.B."/>
        </authorList>
    </citation>
    <scope>NUCLEOTIDE SEQUENCE [LARGE SCALE GENOMIC DNA]</scope>
    <source>
        <strain evidence="1 2">VanAntwerpen02</strain>
    </source>
</reference>
<dbReference type="AlphaFoldDB" id="A0A109N1L1"/>
<accession>A0A109N1L1</accession>
<evidence type="ECO:0000313" key="2">
    <source>
        <dbReference type="Proteomes" id="UP000064189"/>
    </source>
</evidence>
<dbReference type="SUPFAM" id="SSF51182">
    <property type="entry name" value="RmlC-like cupins"/>
    <property type="match status" value="1"/>
</dbReference>
<gene>
    <name evidence="1" type="ORF">AS888_04890</name>
</gene>
<proteinExistence type="predicted"/>
<dbReference type="EMBL" id="LNNH01000010">
    <property type="protein sequence ID" value="KWW21829.1"/>
    <property type="molecule type" value="Genomic_DNA"/>
</dbReference>
<sequence length="207" mass="23830">MTVQEPKVKKAVTNEEMENNWIVRFDQMKAKGIPLMFIDSIIPGHQRLNYTLIGDTASENDNFTPEITEPHGFQIGMVKAQKGNGPAYHTHDYIESFLPLSGKWRFYWGKGPDEIDGETIIEQWDLISLPPGLWRGFENISEEDAWIFAVLEQHQVFDGKDPYWSPKVIKDAAKYGFHANELGKMIKPDNFEELEKEIADKLKMGEK</sequence>
<dbReference type="InterPro" id="IPR014710">
    <property type="entry name" value="RmlC-like_jellyroll"/>
</dbReference>
<dbReference type="RefSeq" id="WP_061140829.1">
    <property type="nucleotide sequence ID" value="NZ_LNNH01000010.1"/>
</dbReference>
<evidence type="ECO:0000313" key="1">
    <source>
        <dbReference type="EMBL" id="KWW21829.1"/>
    </source>
</evidence>